<dbReference type="InterPro" id="IPR003615">
    <property type="entry name" value="HNH_nuc"/>
</dbReference>
<dbReference type="SMART" id="SM00507">
    <property type="entry name" value="HNHc"/>
    <property type="match status" value="1"/>
</dbReference>
<dbReference type="Proteomes" id="UP000551501">
    <property type="component" value="Unassembled WGS sequence"/>
</dbReference>
<feature type="region of interest" description="Disordered" evidence="2">
    <location>
        <begin position="1"/>
        <end position="24"/>
    </location>
</feature>
<gene>
    <name evidence="4" type="ORF">BKA16_000747</name>
</gene>
<dbReference type="AlphaFoldDB" id="A0A840EN18"/>
<evidence type="ECO:0000313" key="4">
    <source>
        <dbReference type="EMBL" id="MBB4134195.1"/>
    </source>
</evidence>
<comment type="similarity">
    <text evidence="1">Belongs to the Rv1128c/1148c/1588c/1702c/1945/3466 family.</text>
</comment>
<dbReference type="Pfam" id="PF02720">
    <property type="entry name" value="DUF222"/>
    <property type="match status" value="1"/>
</dbReference>
<evidence type="ECO:0000256" key="1">
    <source>
        <dbReference type="ARBA" id="ARBA00023450"/>
    </source>
</evidence>
<dbReference type="RefSeq" id="WP_246371636.1">
    <property type="nucleotide sequence ID" value="NZ_BAABHL010000105.1"/>
</dbReference>
<dbReference type="GO" id="GO:0008270">
    <property type="term" value="F:zinc ion binding"/>
    <property type="evidence" value="ECO:0007669"/>
    <property type="project" value="InterPro"/>
</dbReference>
<reference evidence="4 5" key="1">
    <citation type="submission" date="2020-08" db="EMBL/GenBank/DDBJ databases">
        <title>Sequencing the genomes of 1000 actinobacteria strains.</title>
        <authorList>
            <person name="Klenk H.-P."/>
        </authorList>
    </citation>
    <scope>NUCLEOTIDE SEQUENCE [LARGE SCALE GENOMIC DNA]</scope>
    <source>
        <strain evidence="4 5">DSM 45298</strain>
    </source>
</reference>
<dbReference type="GO" id="GO:0003676">
    <property type="term" value="F:nucleic acid binding"/>
    <property type="evidence" value="ECO:0007669"/>
    <property type="project" value="InterPro"/>
</dbReference>
<keyword evidence="5" id="KW-1185">Reference proteome</keyword>
<dbReference type="InterPro" id="IPR003870">
    <property type="entry name" value="DUF222"/>
</dbReference>
<organism evidence="4 5">
    <name type="scientific">Gordonia humi</name>
    <dbReference type="NCBI Taxonomy" id="686429"/>
    <lineage>
        <taxon>Bacteria</taxon>
        <taxon>Bacillati</taxon>
        <taxon>Actinomycetota</taxon>
        <taxon>Actinomycetes</taxon>
        <taxon>Mycobacteriales</taxon>
        <taxon>Gordoniaceae</taxon>
        <taxon>Gordonia</taxon>
    </lineage>
</organism>
<evidence type="ECO:0000313" key="5">
    <source>
        <dbReference type="Proteomes" id="UP000551501"/>
    </source>
</evidence>
<dbReference type="Pfam" id="PF01844">
    <property type="entry name" value="HNH"/>
    <property type="match status" value="1"/>
</dbReference>
<feature type="region of interest" description="Disordered" evidence="2">
    <location>
        <begin position="447"/>
        <end position="467"/>
    </location>
</feature>
<sequence>MTSTYKGMNPMTEPTPDGPALPDSPAELIALGEAVAAKLNEVSFASLAGDDLLAAAEADERIRSRREAATTSLMIEINDQYAFHTRGFQNIQKYMTTGLRLGAPEANTRMKLMFATGEFLGIGGQRLPARLEATAHALREDGINRAHVRTIADVIDKIPAAIDADTVTAAEEHLAAAARDLTPAGVRSVGERLLGHLDPDGELTDDRDRKRTRGFTVAPQDARLMSKLRGSLTPAVRAKLDVVLTAWAAPGMNNPDDETPVFGAVDRDGLDPQVLAAAVERDTRSTAQRNHDALAAMLDFVLGHGGLGRPDRIPAELVVTVTDQELAAEAGVAHTATGARVPVKDLVEVAAHATPHLAVFKAHTSEILYLGRGKRLASKAQRLALFARDRGCSGPECDVPFSRTEAHHVTRWEDGGTTDIINLGAACGKHNRAEGKGPGKWETRLLTDGPDTGRVGWRPSGSTRPWQVNPLHHVGQEPEFLPHGPPRGRGSAVEALLATLLDAA</sequence>
<protein>
    <recommendedName>
        <fullName evidence="3">HNH nuclease domain-containing protein</fullName>
    </recommendedName>
</protein>
<proteinExistence type="inferred from homology"/>
<dbReference type="CDD" id="cd00085">
    <property type="entry name" value="HNHc"/>
    <property type="match status" value="1"/>
</dbReference>
<name>A0A840EN18_9ACTN</name>
<dbReference type="EMBL" id="JACIFP010000001">
    <property type="protein sequence ID" value="MBB4134195.1"/>
    <property type="molecule type" value="Genomic_DNA"/>
</dbReference>
<comment type="caution">
    <text evidence="4">The sequence shown here is derived from an EMBL/GenBank/DDBJ whole genome shotgun (WGS) entry which is preliminary data.</text>
</comment>
<dbReference type="InterPro" id="IPR002711">
    <property type="entry name" value="HNH"/>
</dbReference>
<dbReference type="GO" id="GO:0004519">
    <property type="term" value="F:endonuclease activity"/>
    <property type="evidence" value="ECO:0007669"/>
    <property type="project" value="InterPro"/>
</dbReference>
<evidence type="ECO:0000259" key="3">
    <source>
        <dbReference type="SMART" id="SM00507"/>
    </source>
</evidence>
<accession>A0A840EN18</accession>
<dbReference type="Gene3D" id="1.10.30.50">
    <property type="match status" value="1"/>
</dbReference>
<evidence type="ECO:0000256" key="2">
    <source>
        <dbReference type="SAM" id="MobiDB-lite"/>
    </source>
</evidence>
<feature type="domain" description="HNH nuclease" evidence="3">
    <location>
        <begin position="380"/>
        <end position="432"/>
    </location>
</feature>